<organism evidence="1 2">
    <name type="scientific">Carex littledalei</name>
    <dbReference type="NCBI Taxonomy" id="544730"/>
    <lineage>
        <taxon>Eukaryota</taxon>
        <taxon>Viridiplantae</taxon>
        <taxon>Streptophyta</taxon>
        <taxon>Embryophyta</taxon>
        <taxon>Tracheophyta</taxon>
        <taxon>Spermatophyta</taxon>
        <taxon>Magnoliopsida</taxon>
        <taxon>Liliopsida</taxon>
        <taxon>Poales</taxon>
        <taxon>Cyperaceae</taxon>
        <taxon>Cyperoideae</taxon>
        <taxon>Cariceae</taxon>
        <taxon>Carex</taxon>
        <taxon>Carex subgen. Euthyceras</taxon>
    </lineage>
</organism>
<name>A0A833RFC4_9POAL</name>
<gene>
    <name evidence="1" type="ORF">FCM35_KLT18544</name>
</gene>
<sequence length="105" mass="12054">MRRRILVEQGWPNAHWTKLDQTWYDGHPYPSIHQVLDTLIYMELSLTKSAIFCFQPIHYLNTSIPFLLSSTKVSLFKILSSRNSPKPSLFLSLCCVLTCNNAVPA</sequence>
<dbReference type="EMBL" id="SWLB01000006">
    <property type="protein sequence ID" value="KAF3337957.1"/>
    <property type="molecule type" value="Genomic_DNA"/>
</dbReference>
<protein>
    <submittedName>
        <fullName evidence="1">Uncharacterized protein</fullName>
    </submittedName>
</protein>
<reference evidence="1" key="1">
    <citation type="submission" date="2020-01" db="EMBL/GenBank/DDBJ databases">
        <title>Genome sequence of Kobresia littledalei, the first chromosome-level genome in the family Cyperaceae.</title>
        <authorList>
            <person name="Qu G."/>
        </authorList>
    </citation>
    <scope>NUCLEOTIDE SEQUENCE</scope>
    <source>
        <strain evidence="1">C.B.Clarke</strain>
        <tissue evidence="1">Leaf</tissue>
    </source>
</reference>
<keyword evidence="2" id="KW-1185">Reference proteome</keyword>
<dbReference type="AlphaFoldDB" id="A0A833RFC4"/>
<evidence type="ECO:0000313" key="2">
    <source>
        <dbReference type="Proteomes" id="UP000623129"/>
    </source>
</evidence>
<dbReference type="Proteomes" id="UP000623129">
    <property type="component" value="Unassembled WGS sequence"/>
</dbReference>
<comment type="caution">
    <text evidence="1">The sequence shown here is derived from an EMBL/GenBank/DDBJ whole genome shotgun (WGS) entry which is preliminary data.</text>
</comment>
<evidence type="ECO:0000313" key="1">
    <source>
        <dbReference type="EMBL" id="KAF3337957.1"/>
    </source>
</evidence>
<accession>A0A833RFC4</accession>
<proteinExistence type="predicted"/>